<evidence type="ECO:0000256" key="2">
    <source>
        <dbReference type="ARBA" id="ARBA00022692"/>
    </source>
</evidence>
<feature type="transmembrane region" description="Helical" evidence="9">
    <location>
        <begin position="40"/>
        <end position="64"/>
    </location>
</feature>
<dbReference type="PROSITE" id="PS00237">
    <property type="entry name" value="G_PROTEIN_RECEP_F1_1"/>
    <property type="match status" value="1"/>
</dbReference>
<feature type="transmembrane region" description="Helical" evidence="9">
    <location>
        <begin position="248"/>
        <end position="266"/>
    </location>
</feature>
<dbReference type="GeneID" id="105844540"/>
<evidence type="ECO:0000256" key="5">
    <source>
        <dbReference type="ARBA" id="ARBA00023136"/>
    </source>
</evidence>
<proteinExistence type="inferred from homology"/>
<evidence type="ECO:0000256" key="6">
    <source>
        <dbReference type="ARBA" id="ARBA00023170"/>
    </source>
</evidence>
<feature type="domain" description="G-protein coupled receptors family 1 profile" evidence="10">
    <location>
        <begin position="56"/>
        <end position="310"/>
    </location>
</feature>
<dbReference type="RefSeq" id="XP_065643733.1">
    <property type="nucleotide sequence ID" value="XM_065787661.1"/>
</dbReference>
<keyword evidence="4 8" id="KW-0297">G-protein coupled receptor</keyword>
<feature type="transmembrane region" description="Helical" evidence="9">
    <location>
        <begin position="195"/>
        <end position="227"/>
    </location>
</feature>
<evidence type="ECO:0000313" key="12">
    <source>
        <dbReference type="RefSeq" id="XP_065643733.1"/>
    </source>
</evidence>
<protein>
    <submittedName>
        <fullName evidence="12">Somatostatin receptor type 5 isoform X2</fullName>
    </submittedName>
</protein>
<keyword evidence="11" id="KW-1185">Reference proteome</keyword>
<keyword evidence="7 8" id="KW-0807">Transducer</keyword>
<feature type="transmembrane region" description="Helical" evidence="9">
    <location>
        <begin position="76"/>
        <end position="99"/>
    </location>
</feature>
<gene>
    <name evidence="12" type="primary">LOC105844540</name>
</gene>
<keyword evidence="5 9" id="KW-0472">Membrane</keyword>
<feature type="transmembrane region" description="Helical" evidence="9">
    <location>
        <begin position="119"/>
        <end position="137"/>
    </location>
</feature>
<name>A0ABM4B4I6_HYDVU</name>
<dbReference type="PROSITE" id="PS50262">
    <property type="entry name" value="G_PROTEIN_RECEP_F1_2"/>
    <property type="match status" value="1"/>
</dbReference>
<dbReference type="PANTHER" id="PTHR45695:SF9">
    <property type="entry name" value="LEUCOKININ RECEPTOR"/>
    <property type="match status" value="1"/>
</dbReference>
<evidence type="ECO:0000313" key="11">
    <source>
        <dbReference type="Proteomes" id="UP001652625"/>
    </source>
</evidence>
<evidence type="ECO:0000256" key="1">
    <source>
        <dbReference type="ARBA" id="ARBA00004141"/>
    </source>
</evidence>
<accession>A0ABM4B4I6</accession>
<sequence>MIISKEIRVFHLHTPQMSNFKLINANSTSVGKCHLPIADVLLVLGYIAVIVVGVVGNVLVMIIFQFKLKRGAIIDLLIFYLAVFDGLGSLFGPFVFLYWTLTCNQRWDFGWYGCKILPPFSRIVTNISTGVILIMAIDRCRSIVFPLKQRFRRKTMHAAMFATILTSIVWEAYYIKALHIDKYGTCNSVAVNEPLYAYPLIVMVTTRSLIFLFLFITTTTIMYMKLYNGERMKFLKNSYLKTPNKNKNVMKMLVIMATVFVVSVLPRDILHLSHTISWLPGEGGIKSVVVINHWLRLLQISNGIYNVFIYGKMYNNFWKTVKIMLDCNYASWQRLKVVCRTLTQDKISFFLRKKARRIAKRHYWSAKKYDAANIQVFYQINIKELQ</sequence>
<dbReference type="Proteomes" id="UP001652625">
    <property type="component" value="Chromosome 01"/>
</dbReference>
<evidence type="ECO:0000256" key="8">
    <source>
        <dbReference type="RuleBase" id="RU000688"/>
    </source>
</evidence>
<dbReference type="SUPFAM" id="SSF81321">
    <property type="entry name" value="Family A G protein-coupled receptor-like"/>
    <property type="match status" value="1"/>
</dbReference>
<comment type="similarity">
    <text evidence="8">Belongs to the G-protein coupled receptor 1 family.</text>
</comment>
<evidence type="ECO:0000259" key="10">
    <source>
        <dbReference type="PROSITE" id="PS50262"/>
    </source>
</evidence>
<keyword evidence="2 8" id="KW-0812">Transmembrane</keyword>
<comment type="subcellular location">
    <subcellularLocation>
        <location evidence="1">Membrane</location>
        <topology evidence="1">Multi-pass membrane protein</topology>
    </subcellularLocation>
</comment>
<evidence type="ECO:0000256" key="7">
    <source>
        <dbReference type="ARBA" id="ARBA00023224"/>
    </source>
</evidence>
<feature type="transmembrane region" description="Helical" evidence="9">
    <location>
        <begin position="158"/>
        <end position="175"/>
    </location>
</feature>
<organism evidence="11 12">
    <name type="scientific">Hydra vulgaris</name>
    <name type="common">Hydra</name>
    <name type="synonym">Hydra attenuata</name>
    <dbReference type="NCBI Taxonomy" id="6087"/>
    <lineage>
        <taxon>Eukaryota</taxon>
        <taxon>Metazoa</taxon>
        <taxon>Cnidaria</taxon>
        <taxon>Hydrozoa</taxon>
        <taxon>Hydroidolina</taxon>
        <taxon>Anthoathecata</taxon>
        <taxon>Aplanulata</taxon>
        <taxon>Hydridae</taxon>
        <taxon>Hydra</taxon>
    </lineage>
</organism>
<evidence type="ECO:0000256" key="9">
    <source>
        <dbReference type="SAM" id="Phobius"/>
    </source>
</evidence>
<reference evidence="12" key="2">
    <citation type="submission" date="2025-08" db="UniProtKB">
        <authorList>
            <consortium name="RefSeq"/>
        </authorList>
    </citation>
    <scope>IDENTIFICATION</scope>
</reference>
<reference evidence="11" key="1">
    <citation type="submission" date="2025-05" db="UniProtKB">
        <authorList>
            <consortium name="RefSeq"/>
        </authorList>
    </citation>
    <scope>NUCLEOTIDE SEQUENCE [LARGE SCALE GENOMIC DNA]</scope>
</reference>
<dbReference type="Pfam" id="PF00001">
    <property type="entry name" value="7tm_1"/>
    <property type="match status" value="1"/>
</dbReference>
<dbReference type="CDD" id="cd00637">
    <property type="entry name" value="7tm_classA_rhodopsin-like"/>
    <property type="match status" value="1"/>
</dbReference>
<dbReference type="InterPro" id="IPR000276">
    <property type="entry name" value="GPCR_Rhodpsn"/>
</dbReference>
<evidence type="ECO:0000256" key="3">
    <source>
        <dbReference type="ARBA" id="ARBA00022989"/>
    </source>
</evidence>
<keyword evidence="3 9" id="KW-1133">Transmembrane helix</keyword>
<dbReference type="InterPro" id="IPR017452">
    <property type="entry name" value="GPCR_Rhodpsn_7TM"/>
</dbReference>
<dbReference type="PRINTS" id="PR00237">
    <property type="entry name" value="GPCRRHODOPSN"/>
</dbReference>
<dbReference type="Gene3D" id="1.20.1070.10">
    <property type="entry name" value="Rhodopsin 7-helix transmembrane proteins"/>
    <property type="match status" value="1"/>
</dbReference>
<evidence type="ECO:0000256" key="4">
    <source>
        <dbReference type="ARBA" id="ARBA00023040"/>
    </source>
</evidence>
<dbReference type="PANTHER" id="PTHR45695">
    <property type="entry name" value="LEUCOKININ RECEPTOR-RELATED"/>
    <property type="match status" value="1"/>
</dbReference>
<keyword evidence="6 8" id="KW-0675">Receptor</keyword>